<dbReference type="eggNOG" id="ENOG5032ZII">
    <property type="taxonomic scope" value="Bacteria"/>
</dbReference>
<dbReference type="HOGENOM" id="CLU_132651_0_0_6"/>
<feature type="signal peptide" evidence="1">
    <location>
        <begin position="1"/>
        <end position="34"/>
    </location>
</feature>
<feature type="chain" id="PRO_5004215748" description="Copper uptake system-associated protein" evidence="1">
    <location>
        <begin position="35"/>
        <end position="163"/>
    </location>
</feature>
<gene>
    <name evidence="2" type="ordered locus">HCH_02842</name>
</gene>
<organism evidence="2 3">
    <name type="scientific">Hahella chejuensis (strain KCTC 2396)</name>
    <dbReference type="NCBI Taxonomy" id="349521"/>
    <lineage>
        <taxon>Bacteria</taxon>
        <taxon>Pseudomonadati</taxon>
        <taxon>Pseudomonadota</taxon>
        <taxon>Gammaproteobacteria</taxon>
        <taxon>Oceanospirillales</taxon>
        <taxon>Hahellaceae</taxon>
        <taxon>Hahella</taxon>
    </lineage>
</organism>
<protein>
    <recommendedName>
        <fullName evidence="4">Copper uptake system-associated protein</fullName>
    </recommendedName>
</protein>
<dbReference type="NCBIfam" id="NF033672">
    <property type="entry name" value="mbn_chaper_assoc"/>
    <property type="match status" value="1"/>
</dbReference>
<accession>Q2SIA4</accession>
<reference evidence="2 3" key="1">
    <citation type="journal article" date="2005" name="Nucleic Acids Res.">
        <title>Genomic blueprint of Hahella chejuensis, a marine microbe producing an algicidal agent.</title>
        <authorList>
            <person name="Jeong H."/>
            <person name="Yim J.H."/>
            <person name="Lee C."/>
            <person name="Choi S.-H."/>
            <person name="Park Y.K."/>
            <person name="Yoon S.H."/>
            <person name="Hur C.-G."/>
            <person name="Kang H.-Y."/>
            <person name="Kim D."/>
            <person name="Lee H.H."/>
            <person name="Park K.H."/>
            <person name="Park S.-H."/>
            <person name="Park H.-S."/>
            <person name="Lee H.K."/>
            <person name="Oh T.K."/>
            <person name="Kim J.F."/>
        </authorList>
    </citation>
    <scope>NUCLEOTIDE SEQUENCE [LARGE SCALE GENOMIC DNA]</scope>
    <source>
        <strain evidence="2 3">KCTC 2396</strain>
    </source>
</reference>
<evidence type="ECO:0008006" key="4">
    <source>
        <dbReference type="Google" id="ProtNLM"/>
    </source>
</evidence>
<proteinExistence type="predicted"/>
<name>Q2SIA4_HAHCH</name>
<dbReference type="EMBL" id="CP000155">
    <property type="protein sequence ID" value="ABC29620.1"/>
    <property type="molecule type" value="Genomic_DNA"/>
</dbReference>
<evidence type="ECO:0000313" key="3">
    <source>
        <dbReference type="Proteomes" id="UP000000238"/>
    </source>
</evidence>
<dbReference type="STRING" id="349521.HCH_02842"/>
<sequence length="163" mass="17944">MKNRHNKMYSPPIPFRTLLAAVTLSSALAAPAFANDSLTQEQQQVVKLISETYDQPDHKVETAPVIVVDNYAIADWIQGERGGRALLRRDGDKWMVLACGGDEFKKTDLLHKAGIPQDTASQLISELTEAEQSISPKKLAQFGLFGTPNDPGMSAHHQNHPQN</sequence>
<evidence type="ECO:0000313" key="2">
    <source>
        <dbReference type="EMBL" id="ABC29620.1"/>
    </source>
</evidence>
<dbReference type="KEGG" id="hch:HCH_02842"/>
<dbReference type="AlphaFoldDB" id="Q2SIA4"/>
<dbReference type="RefSeq" id="WP_011396689.1">
    <property type="nucleotide sequence ID" value="NC_007645.1"/>
</dbReference>
<evidence type="ECO:0000256" key="1">
    <source>
        <dbReference type="SAM" id="SignalP"/>
    </source>
</evidence>
<keyword evidence="3" id="KW-1185">Reference proteome</keyword>
<dbReference type="Proteomes" id="UP000000238">
    <property type="component" value="Chromosome"/>
</dbReference>
<keyword evidence="1" id="KW-0732">Signal</keyword>